<gene>
    <name evidence="1" type="ORF">BO82DRAFT_27094</name>
</gene>
<proteinExistence type="predicted"/>
<dbReference type="VEuPathDB" id="FungiDB:BO82DRAFT_27094"/>
<reference evidence="1 2" key="1">
    <citation type="submission" date="2016-12" db="EMBL/GenBank/DDBJ databases">
        <title>The genomes of Aspergillus section Nigri reveals drivers in fungal speciation.</title>
        <authorList>
            <consortium name="DOE Joint Genome Institute"/>
            <person name="Vesth T.C."/>
            <person name="Nybo J."/>
            <person name="Theobald S."/>
            <person name="Brandl J."/>
            <person name="Frisvad J.C."/>
            <person name="Nielsen K.F."/>
            <person name="Lyhne E.K."/>
            <person name="Kogle M.E."/>
            <person name="Kuo A."/>
            <person name="Riley R."/>
            <person name="Clum A."/>
            <person name="Nolan M."/>
            <person name="Lipzen A."/>
            <person name="Salamov A."/>
            <person name="Henrissat B."/>
            <person name="Wiebenga A."/>
            <person name="De Vries R.P."/>
            <person name="Grigoriev I.V."/>
            <person name="Mortensen U.H."/>
            <person name="Andersen M.R."/>
            <person name="Baker S.E."/>
        </authorList>
    </citation>
    <scope>NUCLEOTIDE SEQUENCE [LARGE SCALE GENOMIC DNA]</scope>
    <source>
        <strain evidence="1 2">CBS 121591</strain>
    </source>
</reference>
<accession>A0A319CJ73</accession>
<keyword evidence="2" id="KW-1185">Reference proteome</keyword>
<dbReference type="GeneID" id="37133721"/>
<evidence type="ECO:0000313" key="2">
    <source>
        <dbReference type="Proteomes" id="UP000248340"/>
    </source>
</evidence>
<organism evidence="1 2">
    <name type="scientific">Aspergillus uvarum CBS 121591</name>
    <dbReference type="NCBI Taxonomy" id="1448315"/>
    <lineage>
        <taxon>Eukaryota</taxon>
        <taxon>Fungi</taxon>
        <taxon>Dikarya</taxon>
        <taxon>Ascomycota</taxon>
        <taxon>Pezizomycotina</taxon>
        <taxon>Eurotiomycetes</taxon>
        <taxon>Eurotiomycetidae</taxon>
        <taxon>Eurotiales</taxon>
        <taxon>Aspergillaceae</taxon>
        <taxon>Aspergillus</taxon>
        <taxon>Aspergillus subgen. Circumdati</taxon>
    </lineage>
</organism>
<protein>
    <submittedName>
        <fullName evidence="1">Uncharacterized protein</fullName>
    </submittedName>
</protein>
<sequence>MVMVMVLSIFFLWVHDLVSYWLAFFSSCHLSTFVFFPSLHVSSRLRVASLILIVCWSMIDDRLIGANPRAVEAMKGVGEKEIVSQEIDKRGNGAIFHCFMNFRFISNQSSGKDFPFRCR</sequence>
<dbReference type="AlphaFoldDB" id="A0A319CJ73"/>
<name>A0A319CJ73_9EURO</name>
<dbReference type="RefSeq" id="XP_025485668.1">
    <property type="nucleotide sequence ID" value="XM_025630980.1"/>
</dbReference>
<dbReference type="Proteomes" id="UP000248340">
    <property type="component" value="Unassembled WGS sequence"/>
</dbReference>
<evidence type="ECO:0000313" key="1">
    <source>
        <dbReference type="EMBL" id="PYH75468.1"/>
    </source>
</evidence>
<dbReference type="EMBL" id="KZ821793">
    <property type="protein sequence ID" value="PYH75468.1"/>
    <property type="molecule type" value="Genomic_DNA"/>
</dbReference>